<reference evidence="7" key="2">
    <citation type="submission" date="2023-05" db="EMBL/GenBank/DDBJ databases">
        <authorList>
            <person name="Schelkunov M.I."/>
        </authorList>
    </citation>
    <scope>NUCLEOTIDE SEQUENCE</scope>
    <source>
        <strain evidence="7">Hsosn_3</strain>
        <tissue evidence="7">Leaf</tissue>
    </source>
</reference>
<evidence type="ECO:0000256" key="6">
    <source>
        <dbReference type="SAM" id="Phobius"/>
    </source>
</evidence>
<dbReference type="Proteomes" id="UP001237642">
    <property type="component" value="Unassembled WGS sequence"/>
</dbReference>
<evidence type="ECO:0000256" key="5">
    <source>
        <dbReference type="ARBA" id="ARBA00023136"/>
    </source>
</evidence>
<dbReference type="EMBL" id="JAUIZM010000003">
    <property type="protein sequence ID" value="KAK1393566.1"/>
    <property type="molecule type" value="Genomic_DNA"/>
</dbReference>
<dbReference type="InterPro" id="IPR023299">
    <property type="entry name" value="ATPase_P-typ_cyto_dom_N"/>
</dbReference>
<dbReference type="Gene3D" id="3.40.1110.10">
    <property type="entry name" value="Calcium-transporting ATPase, cytoplasmic domain N"/>
    <property type="match status" value="1"/>
</dbReference>
<name>A0AAD8IZE2_9APIA</name>
<protein>
    <submittedName>
        <fullName evidence="7">Uncharacterized protein</fullName>
    </submittedName>
</protein>
<evidence type="ECO:0000313" key="7">
    <source>
        <dbReference type="EMBL" id="KAK1393566.1"/>
    </source>
</evidence>
<evidence type="ECO:0000256" key="3">
    <source>
        <dbReference type="ARBA" id="ARBA00022842"/>
    </source>
</evidence>
<gene>
    <name evidence="7" type="ORF">POM88_012622</name>
</gene>
<dbReference type="AlphaFoldDB" id="A0AAD8IZE2"/>
<dbReference type="GO" id="GO:0005886">
    <property type="term" value="C:plasma membrane"/>
    <property type="evidence" value="ECO:0007669"/>
    <property type="project" value="TreeGrafter"/>
</dbReference>
<evidence type="ECO:0000256" key="1">
    <source>
        <dbReference type="ARBA" id="ARBA00004370"/>
    </source>
</evidence>
<dbReference type="InterPro" id="IPR023214">
    <property type="entry name" value="HAD_sf"/>
</dbReference>
<dbReference type="PROSITE" id="PS00154">
    <property type="entry name" value="ATPASE_E1_E2"/>
    <property type="match status" value="1"/>
</dbReference>
<keyword evidence="2 6" id="KW-0812">Transmembrane</keyword>
<comment type="caution">
    <text evidence="7">The sequence shown here is derived from an EMBL/GenBank/DDBJ whole genome shotgun (WGS) entry which is preliminary data.</text>
</comment>
<sequence>MNLRIFIATLSFLMDVSQLAGIVSVGSLLGFTAVAVSFLILRYIPPGSLVLSSAALAKDFHRRMVDATKLMNDKDLVRHLSACETMGSASCICTDKTGTLTTNHMVVTKIWMWEEAREIRRGYNTGNALKFEQMDI</sequence>
<dbReference type="GO" id="GO:0005388">
    <property type="term" value="F:P-type calcium transporter activity"/>
    <property type="evidence" value="ECO:0007669"/>
    <property type="project" value="TreeGrafter"/>
</dbReference>
<comment type="subcellular location">
    <subcellularLocation>
        <location evidence="1">Membrane</location>
    </subcellularLocation>
</comment>
<accession>A0AAD8IZE2</accession>
<keyword evidence="8" id="KW-1185">Reference proteome</keyword>
<dbReference type="PANTHER" id="PTHR24093:SF462">
    <property type="entry name" value="CALCIUM-TRANSPORTING ATPASE 11, PLASMA MEMBRANE-TYPE-RELATED"/>
    <property type="match status" value="1"/>
</dbReference>
<evidence type="ECO:0000256" key="2">
    <source>
        <dbReference type="ARBA" id="ARBA00022692"/>
    </source>
</evidence>
<dbReference type="Gene3D" id="3.40.50.1000">
    <property type="entry name" value="HAD superfamily/HAD-like"/>
    <property type="match status" value="1"/>
</dbReference>
<dbReference type="InterPro" id="IPR036412">
    <property type="entry name" value="HAD-like_sf"/>
</dbReference>
<dbReference type="Gene3D" id="1.20.1110.10">
    <property type="entry name" value="Calcium-transporting ATPase, transmembrane domain"/>
    <property type="match status" value="1"/>
</dbReference>
<keyword evidence="5 6" id="KW-0472">Membrane</keyword>
<dbReference type="InterPro" id="IPR018303">
    <property type="entry name" value="ATPase_P-typ_P_site"/>
</dbReference>
<proteinExistence type="predicted"/>
<evidence type="ECO:0000313" key="8">
    <source>
        <dbReference type="Proteomes" id="UP001237642"/>
    </source>
</evidence>
<keyword evidence="4 6" id="KW-1133">Transmembrane helix</keyword>
<reference evidence="7" key="1">
    <citation type="submission" date="2023-02" db="EMBL/GenBank/DDBJ databases">
        <title>Genome of toxic invasive species Heracleum sosnowskyi carries increased number of genes despite the absence of recent whole-genome duplications.</title>
        <authorList>
            <person name="Schelkunov M."/>
            <person name="Shtratnikova V."/>
            <person name="Makarenko M."/>
            <person name="Klepikova A."/>
            <person name="Omelchenko D."/>
            <person name="Novikova G."/>
            <person name="Obukhova E."/>
            <person name="Bogdanov V."/>
            <person name="Penin A."/>
            <person name="Logacheva M."/>
        </authorList>
    </citation>
    <scope>NUCLEOTIDE SEQUENCE</scope>
    <source>
        <strain evidence="7">Hsosn_3</strain>
        <tissue evidence="7">Leaf</tissue>
    </source>
</reference>
<organism evidence="7 8">
    <name type="scientific">Heracleum sosnowskyi</name>
    <dbReference type="NCBI Taxonomy" id="360622"/>
    <lineage>
        <taxon>Eukaryota</taxon>
        <taxon>Viridiplantae</taxon>
        <taxon>Streptophyta</taxon>
        <taxon>Embryophyta</taxon>
        <taxon>Tracheophyta</taxon>
        <taxon>Spermatophyta</taxon>
        <taxon>Magnoliopsida</taxon>
        <taxon>eudicotyledons</taxon>
        <taxon>Gunneridae</taxon>
        <taxon>Pentapetalae</taxon>
        <taxon>asterids</taxon>
        <taxon>campanulids</taxon>
        <taxon>Apiales</taxon>
        <taxon>Apiaceae</taxon>
        <taxon>Apioideae</taxon>
        <taxon>apioid superclade</taxon>
        <taxon>Tordylieae</taxon>
        <taxon>Tordyliinae</taxon>
        <taxon>Heracleum</taxon>
    </lineage>
</organism>
<keyword evidence="3" id="KW-0460">Magnesium</keyword>
<evidence type="ECO:0000256" key="4">
    <source>
        <dbReference type="ARBA" id="ARBA00022989"/>
    </source>
</evidence>
<dbReference type="PANTHER" id="PTHR24093">
    <property type="entry name" value="CATION TRANSPORTING ATPASE"/>
    <property type="match status" value="1"/>
</dbReference>
<dbReference type="SUPFAM" id="SSF56784">
    <property type="entry name" value="HAD-like"/>
    <property type="match status" value="1"/>
</dbReference>
<dbReference type="GO" id="GO:0000166">
    <property type="term" value="F:nucleotide binding"/>
    <property type="evidence" value="ECO:0007669"/>
    <property type="project" value="InterPro"/>
</dbReference>
<feature type="transmembrane region" description="Helical" evidence="6">
    <location>
        <begin position="20"/>
        <end position="41"/>
    </location>
</feature>